<accession>E3SSN7</accession>
<gene>
    <name evidence="1" type="ORF">PHM2_037</name>
</gene>
<name>E3SSN7_9CAUD</name>
<sequence>MYQLAETQDSRIAQYSFGKSISQFGMTVFSCSSARQGKKIFGNDPDPTTEIILDSTADIVSAHITANPNGKVAAYEDIIRECGNTYQVHYRTVAFGSTWKSCSLKPAGYSIIYHDGAHTNFRFPGLNRLTSMDDTGVVACCGFEDKTATNRLIHYITESSAFTPHEIGSILIPMHDLYYHKTKLFQHLPFVVSEPDEVQLNIDKPTVIVEFISGDPDVSAFTTSWLNQIEEGFIEIVNR</sequence>
<dbReference type="EMBL" id="GU075905">
    <property type="protein sequence ID" value="ADO99815.1"/>
    <property type="molecule type" value="Genomic_DNA"/>
</dbReference>
<reference evidence="1 2" key="1">
    <citation type="journal article" date="2010" name="Environ. Microbiol.">
        <title>Genomic analysis of oceanic cyanobacterial myoviruses compared with T4-like myoviruses from diverse hosts and environments.</title>
        <authorList>
            <person name="Sullivan M.B."/>
            <person name="Huang K.H."/>
            <person name="Ignacio-Espinoza J.C."/>
            <person name="Berlin A.M."/>
            <person name="Kelly L."/>
            <person name="Weigele P.R."/>
            <person name="DeFrancesco A.S."/>
            <person name="Kern S.E."/>
            <person name="Thompson L.R."/>
            <person name="Young S."/>
            <person name="Yandava C."/>
            <person name="Fu R."/>
            <person name="Krastins B."/>
            <person name="Chase M."/>
            <person name="Sarracino D."/>
            <person name="Osburne M.S."/>
            <person name="Henn M.R."/>
            <person name="Chisholm S.W."/>
        </authorList>
    </citation>
    <scope>NUCLEOTIDE SEQUENCE [LARGE SCALE GENOMIC DNA]</scope>
    <source>
        <strain evidence="1">M4-259</strain>
    </source>
</reference>
<dbReference type="KEGG" id="vg:10327908"/>
<proteinExistence type="predicted"/>
<evidence type="ECO:0000313" key="2">
    <source>
        <dbReference type="Proteomes" id="UP000006538"/>
    </source>
</evidence>
<dbReference type="GeneID" id="10327908"/>
<keyword evidence="2" id="KW-1185">Reference proteome</keyword>
<evidence type="ECO:0000313" key="1">
    <source>
        <dbReference type="EMBL" id="ADO99815.1"/>
    </source>
</evidence>
<dbReference type="Proteomes" id="UP000006538">
    <property type="component" value="Segment"/>
</dbReference>
<dbReference type="RefSeq" id="YP_004323406.1">
    <property type="nucleotide sequence ID" value="NC_015284.1"/>
</dbReference>
<organism evidence="1 2">
    <name type="scientific">Prochlorococcus phage P-HM2</name>
    <dbReference type="NCBI Taxonomy" id="445696"/>
    <lineage>
        <taxon>Viruses</taxon>
        <taxon>Duplodnaviria</taxon>
        <taxon>Heunggongvirae</taxon>
        <taxon>Uroviricota</taxon>
        <taxon>Caudoviricetes</taxon>
        <taxon>Eurybiavirus</taxon>
        <taxon>Eurybiavirus PHM2</taxon>
    </lineage>
</organism>
<protein>
    <submittedName>
        <fullName evidence="1">Uncharacterized protein</fullName>
    </submittedName>
</protein>
<dbReference type="OrthoDB" id="30309at10239"/>